<dbReference type="AlphaFoldDB" id="A0A2M9C5A5"/>
<accession>A0A2M9C5A5</accession>
<organism evidence="1 2">
    <name type="scientific">Compostimonas suwonensis</name>
    <dbReference type="NCBI Taxonomy" id="1048394"/>
    <lineage>
        <taxon>Bacteria</taxon>
        <taxon>Bacillati</taxon>
        <taxon>Actinomycetota</taxon>
        <taxon>Actinomycetes</taxon>
        <taxon>Micrococcales</taxon>
        <taxon>Microbacteriaceae</taxon>
        <taxon>Compostimonas</taxon>
    </lineage>
</organism>
<protein>
    <submittedName>
        <fullName evidence="1">Uncharacterized protein</fullName>
    </submittedName>
</protein>
<comment type="caution">
    <text evidence="1">The sequence shown here is derived from an EMBL/GenBank/DDBJ whole genome shotgun (WGS) entry which is preliminary data.</text>
</comment>
<dbReference type="RefSeq" id="WP_100343567.1">
    <property type="nucleotide sequence ID" value="NZ_PGFB01000001.1"/>
</dbReference>
<dbReference type="OrthoDB" id="9793083at2"/>
<evidence type="ECO:0000313" key="2">
    <source>
        <dbReference type="Proteomes" id="UP000230161"/>
    </source>
</evidence>
<dbReference type="Proteomes" id="UP000230161">
    <property type="component" value="Unassembled WGS sequence"/>
</dbReference>
<gene>
    <name evidence="1" type="ORF">CLV54_0747</name>
</gene>
<reference evidence="1 2" key="1">
    <citation type="submission" date="2017-11" db="EMBL/GenBank/DDBJ databases">
        <title>Genomic Encyclopedia of Archaeal and Bacterial Type Strains, Phase II (KMG-II): From Individual Species to Whole Genera.</title>
        <authorList>
            <person name="Goeker M."/>
        </authorList>
    </citation>
    <scope>NUCLEOTIDE SEQUENCE [LARGE SCALE GENOMIC DNA]</scope>
    <source>
        <strain evidence="1 2">DSM 25625</strain>
    </source>
</reference>
<evidence type="ECO:0000313" key="1">
    <source>
        <dbReference type="EMBL" id="PJJ65710.1"/>
    </source>
</evidence>
<keyword evidence="2" id="KW-1185">Reference proteome</keyword>
<proteinExistence type="predicted"/>
<dbReference type="EMBL" id="PGFB01000001">
    <property type="protein sequence ID" value="PJJ65710.1"/>
    <property type="molecule type" value="Genomic_DNA"/>
</dbReference>
<sequence length="77" mass="8944">MKYFGSFDGIAPDRRMVGLFRREIEGDFSGDAVFRADGAWHFSPRLDLWFKGQDDSDFEEVSEQDAREFMEKVVRGS</sequence>
<name>A0A2M9C5A5_9MICO</name>